<dbReference type="Proteomes" id="UP001595798">
    <property type="component" value="Unassembled WGS sequence"/>
</dbReference>
<name>A0ABV8QD05_9GAMM</name>
<organism evidence="1 2">
    <name type="scientific">Marinobacter lacisalsi</name>
    <dbReference type="NCBI Taxonomy" id="475979"/>
    <lineage>
        <taxon>Bacteria</taxon>
        <taxon>Pseudomonadati</taxon>
        <taxon>Pseudomonadota</taxon>
        <taxon>Gammaproteobacteria</taxon>
        <taxon>Pseudomonadales</taxon>
        <taxon>Marinobacteraceae</taxon>
        <taxon>Marinobacter</taxon>
    </lineage>
</organism>
<evidence type="ECO:0000313" key="2">
    <source>
        <dbReference type="Proteomes" id="UP001595798"/>
    </source>
</evidence>
<proteinExistence type="predicted"/>
<evidence type="ECO:0000313" key="1">
    <source>
        <dbReference type="EMBL" id="MFC4257598.1"/>
    </source>
</evidence>
<keyword evidence="2" id="KW-1185">Reference proteome</keyword>
<sequence length="136" mass="14781">MTSAVSTARKNSETEEVISPSTAKNLANYGITFINSADEIILKRGATVITKISKSSAGLLGPAIALLDSKSAEGALVAQTRFNIERYYAKSQDLNGQIKMRQMLSRGDHIGIVLYLLSHGYQYKSLDELLNEGLSQ</sequence>
<dbReference type="RefSeq" id="WP_379884831.1">
    <property type="nucleotide sequence ID" value="NZ_JBHSDI010000001.1"/>
</dbReference>
<gene>
    <name evidence="1" type="ORF">ACFOZ5_00980</name>
</gene>
<accession>A0ABV8QD05</accession>
<reference evidence="2" key="1">
    <citation type="journal article" date="2019" name="Int. J. Syst. Evol. Microbiol.">
        <title>The Global Catalogue of Microorganisms (GCM) 10K type strain sequencing project: providing services to taxonomists for standard genome sequencing and annotation.</title>
        <authorList>
            <consortium name="The Broad Institute Genomics Platform"/>
            <consortium name="The Broad Institute Genome Sequencing Center for Infectious Disease"/>
            <person name="Wu L."/>
            <person name="Ma J."/>
        </authorList>
    </citation>
    <scope>NUCLEOTIDE SEQUENCE [LARGE SCALE GENOMIC DNA]</scope>
    <source>
        <strain evidence="2">CECT 7297</strain>
    </source>
</reference>
<protein>
    <submittedName>
        <fullName evidence="1">Uncharacterized protein</fullName>
    </submittedName>
</protein>
<comment type="caution">
    <text evidence="1">The sequence shown here is derived from an EMBL/GenBank/DDBJ whole genome shotgun (WGS) entry which is preliminary data.</text>
</comment>
<dbReference type="EMBL" id="JBHSDI010000001">
    <property type="protein sequence ID" value="MFC4257598.1"/>
    <property type="molecule type" value="Genomic_DNA"/>
</dbReference>